<sequence>MGNIWDKMDGKQYITPIMATIHRVVEDQEELATLSLVNNIEEQAILEELLETSKPKRPEEYEDLHYLLITPFRYPPLQYGSRFGNTFEPSLFYGSLNVSTALAETAYYRFVFMAGMKEPYTDSILMTYSSYTIGIKTVHGIFLNKQPFNTVEQIISSPKYYSDTQKLGSSMRKANVEAFQYSSTRDPEKGINVALFTPKALQSKKPISIERWICNITNEEIGFISNDNHNRLSFNRDLFLVDGLIPAPAC</sequence>
<organism evidence="2 3">
    <name type="scientific">Legionella qingyii</name>
    <dbReference type="NCBI Taxonomy" id="2184757"/>
    <lineage>
        <taxon>Bacteria</taxon>
        <taxon>Pseudomonadati</taxon>
        <taxon>Pseudomonadota</taxon>
        <taxon>Gammaproteobacteria</taxon>
        <taxon>Legionellales</taxon>
        <taxon>Legionellaceae</taxon>
        <taxon>Legionella</taxon>
    </lineage>
</organism>
<proteinExistence type="predicted"/>
<dbReference type="Proteomes" id="UP000247152">
    <property type="component" value="Unassembled WGS sequence"/>
</dbReference>
<comment type="caution">
    <text evidence="2">The sequence shown here is derived from an EMBL/GenBank/DDBJ whole genome shotgun (WGS) entry which is preliminary data.</text>
</comment>
<dbReference type="EMBL" id="QHJG01000069">
    <property type="protein sequence ID" value="PWY53798.1"/>
    <property type="molecule type" value="Genomic_DNA"/>
</dbReference>
<protein>
    <recommendedName>
        <fullName evidence="1">RES domain-containing protein</fullName>
    </recommendedName>
</protein>
<gene>
    <name evidence="2" type="ORF">DGG96_20360</name>
</gene>
<dbReference type="Pfam" id="PF08808">
    <property type="entry name" value="RES"/>
    <property type="match status" value="1"/>
</dbReference>
<name>A0A317TXS0_9GAMM</name>
<dbReference type="SMART" id="SM00953">
    <property type="entry name" value="RES"/>
    <property type="match status" value="1"/>
</dbReference>
<accession>A0A317TXS0</accession>
<evidence type="ECO:0000313" key="3">
    <source>
        <dbReference type="Proteomes" id="UP000247152"/>
    </source>
</evidence>
<evidence type="ECO:0000259" key="1">
    <source>
        <dbReference type="SMART" id="SM00953"/>
    </source>
</evidence>
<dbReference type="InterPro" id="IPR014914">
    <property type="entry name" value="RES_dom"/>
</dbReference>
<evidence type="ECO:0000313" key="2">
    <source>
        <dbReference type="EMBL" id="PWY53798.1"/>
    </source>
</evidence>
<feature type="domain" description="RES" evidence="1">
    <location>
        <begin position="71"/>
        <end position="207"/>
    </location>
</feature>
<dbReference type="AlphaFoldDB" id="A0A317TXS0"/>
<reference evidence="2 3" key="1">
    <citation type="submission" date="2018-05" db="EMBL/GenBank/DDBJ databases">
        <title>Legionella qingyii sp.nov., whole genome shotgun sequence.</title>
        <authorList>
            <person name="Wu H."/>
            <person name="Zhu Q."/>
            <person name="Hu C."/>
        </authorList>
    </citation>
    <scope>NUCLEOTIDE SEQUENCE [LARGE SCALE GENOMIC DNA]</scope>
    <source>
        <strain evidence="2 3">HEB18</strain>
    </source>
</reference>